<dbReference type="AlphaFoldDB" id="A0A2W1NTJ0"/>
<dbReference type="Gene3D" id="3.90.1580.10">
    <property type="entry name" value="paralog of FGE (formylglycine-generating enzyme)"/>
    <property type="match status" value="1"/>
</dbReference>
<evidence type="ECO:0000313" key="2">
    <source>
        <dbReference type="EMBL" id="PZE22845.1"/>
    </source>
</evidence>
<name>A0A2W1NTJ0_PAEXE</name>
<dbReference type="SUPFAM" id="SSF56436">
    <property type="entry name" value="C-type lectin-like"/>
    <property type="match status" value="1"/>
</dbReference>
<evidence type="ECO:0000259" key="1">
    <source>
        <dbReference type="Pfam" id="PF03781"/>
    </source>
</evidence>
<proteinExistence type="predicted"/>
<dbReference type="EMBL" id="NHRJ02000001">
    <property type="protein sequence ID" value="PZE22845.1"/>
    <property type="molecule type" value="Genomic_DNA"/>
</dbReference>
<gene>
    <name evidence="2" type="ORF">CBW46_000055</name>
</gene>
<accession>A0A2W1NTJ0</accession>
<dbReference type="Proteomes" id="UP000214746">
    <property type="component" value="Unassembled WGS sequence"/>
</dbReference>
<keyword evidence="3" id="KW-1185">Reference proteome</keyword>
<sequence>MAETLHIQKYAPNKWGLCAMAGSVDEWCAEVSYGIM</sequence>
<dbReference type="InterPro" id="IPR005532">
    <property type="entry name" value="SUMF_dom"/>
</dbReference>
<dbReference type="InterPro" id="IPR016187">
    <property type="entry name" value="CTDL_fold"/>
</dbReference>
<evidence type="ECO:0000313" key="3">
    <source>
        <dbReference type="Proteomes" id="UP000214746"/>
    </source>
</evidence>
<organism evidence="2 3">
    <name type="scientific">Paenibacillus xerothermodurans</name>
    <dbReference type="NCBI Taxonomy" id="1977292"/>
    <lineage>
        <taxon>Bacteria</taxon>
        <taxon>Bacillati</taxon>
        <taxon>Bacillota</taxon>
        <taxon>Bacilli</taxon>
        <taxon>Bacillales</taxon>
        <taxon>Paenibacillaceae</taxon>
        <taxon>Paenibacillus</taxon>
    </lineage>
</organism>
<dbReference type="Pfam" id="PF03781">
    <property type="entry name" value="FGE-sulfatase"/>
    <property type="match status" value="1"/>
</dbReference>
<feature type="domain" description="Sulfatase-modifying factor enzyme-like" evidence="1">
    <location>
        <begin position="4"/>
        <end position="30"/>
    </location>
</feature>
<reference evidence="2" key="1">
    <citation type="submission" date="2018-06" db="EMBL/GenBank/DDBJ databases">
        <title>Paenibacillus xerothermodurans sp. nov. an extremely dry heat resistant spore forming bacterium isolated from the soil of Cape Canaveral, Florida.</title>
        <authorList>
            <person name="Seuylemezian A."/>
            <person name="Kaur N."/>
            <person name="Patil P."/>
            <person name="Patil P."/>
            <person name="Mayilraj S."/>
            <person name="Vaishampayan P."/>
        </authorList>
    </citation>
    <scope>NUCLEOTIDE SEQUENCE [LARGE SCALE GENOMIC DNA]</scope>
    <source>
        <strain evidence="2">ATCC 27380</strain>
    </source>
</reference>
<dbReference type="InterPro" id="IPR042095">
    <property type="entry name" value="SUMF_sf"/>
</dbReference>
<comment type="caution">
    <text evidence="2">The sequence shown here is derived from an EMBL/GenBank/DDBJ whole genome shotgun (WGS) entry which is preliminary data.</text>
</comment>
<dbReference type="OrthoDB" id="9768004at2"/>
<protein>
    <recommendedName>
        <fullName evidence="1">Sulfatase-modifying factor enzyme-like domain-containing protein</fullName>
    </recommendedName>
</protein>